<dbReference type="InterPro" id="IPR017601">
    <property type="entry name" value="DGQHR-contain_dom"/>
</dbReference>
<evidence type="ECO:0000313" key="1">
    <source>
        <dbReference type="EMBL" id="TKB46331.1"/>
    </source>
</evidence>
<protein>
    <submittedName>
        <fullName evidence="1">DGQHR domain-containing protein</fullName>
    </submittedName>
</protein>
<dbReference type="AlphaFoldDB" id="A0A4U1B754"/>
<dbReference type="EMBL" id="SWDB01000009">
    <property type="protein sequence ID" value="TKB46331.1"/>
    <property type="molecule type" value="Genomic_DNA"/>
</dbReference>
<sequence length="661" mass="76509">MMDELDDLNGIDLSSNENDGMLFSNVYKVLEGGFERNGIETYLSSVKVGWLAKDIEIFEKLTEDKSWPVSSIIQREIDDRRVKQIAEEYILKSTNNVKYFPPIIVAIVPREPNEHISKFFSILSEQDISSNEIIFSKSDFPTALKERFLDAENKSRVDGLYVLDWLNSQGKLALSWDKAKIYGIVIDGQHRLEALKYALQKKQDVANYLQDVVFLDVSKKANKENRSPAEALRRIFIDINYNAKPVSNARRTLMDDKDLSSLIVQSLVNDDDMNGERLNKYLVPQIVDWHSENLKHSYPQITGVLVLQQLIEDNFLNGVNITSLSDMRTRNRVTRFVEILNTKFLVDEKILSKEKYSGIGKLEESYNEFKDKIDKAPNGGGAPDDKEDILFTMDYNVLNVARDTFEELYSTSIVKLFNEFSPYKRAVAILDKNKVFDNEYNLNRLVIKNPSKLSDEQREQLEKLQTEMKVELDPKFYLIFTVLGQKAFFKHYYKELTRYLQSKTVTETEVLTFTKLWLDKMNFIVDKLVTSNLFSKDQKFSVPPEIQSKHDVGARGIVAGSFWQGIIYNDQNIIYNRQGVDGFVGVLNFLYNVAHEETLLRNESFTLSTWDAIPYSKARIHRKIKQDNPDLEESEVEKIVSSIWLSKLETIKDLVRNTFFI</sequence>
<dbReference type="Pfam" id="PF14072">
    <property type="entry name" value="DndB"/>
    <property type="match status" value="1"/>
</dbReference>
<dbReference type="RefSeq" id="WP_136734907.1">
    <property type="nucleotide sequence ID" value="NZ_SWDB01000009.1"/>
</dbReference>
<dbReference type="NCBIfam" id="TIGR03187">
    <property type="entry name" value="DGQHR"/>
    <property type="match status" value="1"/>
</dbReference>
<name>A0A4U1B754_9GAMM</name>
<dbReference type="Proteomes" id="UP000307999">
    <property type="component" value="Unassembled WGS sequence"/>
</dbReference>
<evidence type="ECO:0000313" key="2">
    <source>
        <dbReference type="Proteomes" id="UP000307999"/>
    </source>
</evidence>
<reference evidence="1 2" key="1">
    <citation type="submission" date="2019-04" db="EMBL/GenBank/DDBJ databases">
        <title>Thalassotalea guangxiensis sp. nov., isolated from sediment of the coastal wetland.</title>
        <authorList>
            <person name="Zheng S."/>
            <person name="Zhang D."/>
        </authorList>
    </citation>
    <scope>NUCLEOTIDE SEQUENCE [LARGE SCALE GENOMIC DNA]</scope>
    <source>
        <strain evidence="1 2">ZS-4</strain>
    </source>
</reference>
<proteinExistence type="predicted"/>
<accession>A0A4U1B754</accession>
<keyword evidence="2" id="KW-1185">Reference proteome</keyword>
<gene>
    <name evidence="1" type="ORF">E8M12_04565</name>
</gene>
<organism evidence="1 2">
    <name type="scientific">Thalassotalea mangrovi</name>
    <dbReference type="NCBI Taxonomy" id="2572245"/>
    <lineage>
        <taxon>Bacteria</taxon>
        <taxon>Pseudomonadati</taxon>
        <taxon>Pseudomonadota</taxon>
        <taxon>Gammaproteobacteria</taxon>
        <taxon>Alteromonadales</taxon>
        <taxon>Colwelliaceae</taxon>
        <taxon>Thalassotalea</taxon>
    </lineage>
</organism>
<comment type="caution">
    <text evidence="1">The sequence shown here is derived from an EMBL/GenBank/DDBJ whole genome shotgun (WGS) entry which is preliminary data.</text>
</comment>
<dbReference type="InterPro" id="IPR017642">
    <property type="entry name" value="DNA_S_mod_DndB"/>
</dbReference>
<dbReference type="OrthoDB" id="494153at2"/>